<name>A0A258DBE4_CAUVI</name>
<proteinExistence type="inferred from homology"/>
<dbReference type="GO" id="GO:0005737">
    <property type="term" value="C:cytoplasm"/>
    <property type="evidence" value="ECO:0007669"/>
    <property type="project" value="UniProtKB-SubCell"/>
</dbReference>
<keyword evidence="3 6" id="KW-0653">Protein transport</keyword>
<evidence type="ECO:0000256" key="2">
    <source>
        <dbReference type="ARBA" id="ARBA00022448"/>
    </source>
</evidence>
<keyword evidence="4 6" id="KW-0811">Translocation</keyword>
<evidence type="ECO:0000313" key="7">
    <source>
        <dbReference type="EMBL" id="OYX05275.1"/>
    </source>
</evidence>
<comment type="subcellular location">
    <subcellularLocation>
        <location evidence="6">Cytoplasm</location>
    </subcellularLocation>
</comment>
<evidence type="ECO:0000256" key="3">
    <source>
        <dbReference type="ARBA" id="ARBA00022927"/>
    </source>
</evidence>
<dbReference type="AlphaFoldDB" id="A0A258DBE4"/>
<evidence type="ECO:0000256" key="4">
    <source>
        <dbReference type="ARBA" id="ARBA00023010"/>
    </source>
</evidence>
<dbReference type="InterPro" id="IPR003708">
    <property type="entry name" value="SecB"/>
</dbReference>
<keyword evidence="6" id="KW-0963">Cytoplasm</keyword>
<evidence type="ECO:0000313" key="8">
    <source>
        <dbReference type="Proteomes" id="UP000215616"/>
    </source>
</evidence>
<comment type="similarity">
    <text evidence="1 6">Belongs to the SecB family.</text>
</comment>
<protein>
    <recommendedName>
        <fullName evidence="6">Protein-export protein SecB</fullName>
    </recommendedName>
</protein>
<dbReference type="GO" id="GO:0006457">
    <property type="term" value="P:protein folding"/>
    <property type="evidence" value="ECO:0007669"/>
    <property type="project" value="UniProtKB-UniRule"/>
</dbReference>
<dbReference type="NCBIfam" id="TIGR00809">
    <property type="entry name" value="secB"/>
    <property type="match status" value="1"/>
</dbReference>
<dbReference type="PANTHER" id="PTHR36918">
    <property type="match status" value="1"/>
</dbReference>
<sequence length="164" mass="17471">MTDTTAPEATPDGAEAGQAGIRILAQFVRDFSFENPLAPDALRAGAAQPAIDMGVEMNARGRPDGLFEVDLKLSARAEREGQPVFHVEVVYGGLFHIAGISEEDLEPVLLIECPRFLFPYARRLISDVTAEGGFPPFLIDPIDFAGVYAARKAQAEAGGVVGNA</sequence>
<gene>
    <name evidence="6" type="primary">secB</name>
    <name evidence="7" type="ORF">B7Z12_03950</name>
</gene>
<reference evidence="7 8" key="1">
    <citation type="submission" date="2017-03" db="EMBL/GenBank/DDBJ databases">
        <title>Lifting the veil on microbial sulfur biogeochemistry in mining wastewaters.</title>
        <authorList>
            <person name="Kantor R.S."/>
            <person name="Colenbrander Nelson T."/>
            <person name="Marshall S."/>
            <person name="Bennett D."/>
            <person name="Apte S."/>
            <person name="Camacho D."/>
            <person name="Thomas B.C."/>
            <person name="Warren L.A."/>
            <person name="Banfield J.F."/>
        </authorList>
    </citation>
    <scope>NUCLEOTIDE SEQUENCE [LARGE SCALE GENOMIC DNA]</scope>
    <source>
        <strain evidence="7">32-67-7</strain>
    </source>
</reference>
<dbReference type="EMBL" id="NCDQ01000040">
    <property type="protein sequence ID" value="OYX05275.1"/>
    <property type="molecule type" value="Genomic_DNA"/>
</dbReference>
<dbReference type="HAMAP" id="MF_00821">
    <property type="entry name" value="SecB"/>
    <property type="match status" value="1"/>
</dbReference>
<accession>A0A258DBE4</accession>
<dbReference type="NCBIfam" id="NF004392">
    <property type="entry name" value="PRK05751.1-3"/>
    <property type="match status" value="1"/>
</dbReference>
<comment type="caution">
    <text evidence="7">The sequence shown here is derived from an EMBL/GenBank/DDBJ whole genome shotgun (WGS) entry which is preliminary data.</text>
</comment>
<dbReference type="SUPFAM" id="SSF54611">
    <property type="entry name" value="SecB-like"/>
    <property type="match status" value="1"/>
</dbReference>
<dbReference type="InterPro" id="IPR035958">
    <property type="entry name" value="SecB-like_sf"/>
</dbReference>
<dbReference type="Proteomes" id="UP000215616">
    <property type="component" value="Unassembled WGS sequence"/>
</dbReference>
<evidence type="ECO:0000256" key="1">
    <source>
        <dbReference type="ARBA" id="ARBA00009990"/>
    </source>
</evidence>
<dbReference type="GO" id="GO:0051082">
    <property type="term" value="F:unfolded protein binding"/>
    <property type="evidence" value="ECO:0007669"/>
    <property type="project" value="InterPro"/>
</dbReference>
<keyword evidence="5 6" id="KW-0143">Chaperone</keyword>
<organism evidence="7 8">
    <name type="scientific">Caulobacter vibrioides</name>
    <name type="common">Caulobacter crescentus</name>
    <dbReference type="NCBI Taxonomy" id="155892"/>
    <lineage>
        <taxon>Bacteria</taxon>
        <taxon>Pseudomonadati</taxon>
        <taxon>Pseudomonadota</taxon>
        <taxon>Alphaproteobacteria</taxon>
        <taxon>Caulobacterales</taxon>
        <taxon>Caulobacteraceae</taxon>
        <taxon>Caulobacter</taxon>
    </lineage>
</organism>
<keyword evidence="2 6" id="KW-0813">Transport</keyword>
<dbReference type="PRINTS" id="PR01594">
    <property type="entry name" value="SECBCHAPRONE"/>
</dbReference>
<dbReference type="GO" id="GO:0015031">
    <property type="term" value="P:protein transport"/>
    <property type="evidence" value="ECO:0007669"/>
    <property type="project" value="UniProtKB-UniRule"/>
</dbReference>
<dbReference type="Gene3D" id="3.10.420.10">
    <property type="entry name" value="SecB-like"/>
    <property type="match status" value="1"/>
</dbReference>
<comment type="subunit">
    <text evidence="6">Homotetramer, a dimer of dimers. One homotetramer interacts with 1 SecA dimer.</text>
</comment>
<dbReference type="Pfam" id="PF02556">
    <property type="entry name" value="SecB"/>
    <property type="match status" value="1"/>
</dbReference>
<dbReference type="GO" id="GO:0051262">
    <property type="term" value="P:protein tetramerization"/>
    <property type="evidence" value="ECO:0007669"/>
    <property type="project" value="InterPro"/>
</dbReference>
<dbReference type="PANTHER" id="PTHR36918:SF1">
    <property type="entry name" value="PROTEIN-EXPORT PROTEIN SECB"/>
    <property type="match status" value="1"/>
</dbReference>
<comment type="function">
    <text evidence="6">One of the proteins required for the normal export of preproteins out of the cell cytoplasm. It is a molecular chaperone that binds to a subset of precursor proteins, maintaining them in a translocation-competent state. It also specifically binds to its receptor SecA.</text>
</comment>
<evidence type="ECO:0000256" key="6">
    <source>
        <dbReference type="HAMAP-Rule" id="MF_00821"/>
    </source>
</evidence>
<evidence type="ECO:0000256" key="5">
    <source>
        <dbReference type="ARBA" id="ARBA00023186"/>
    </source>
</evidence>